<evidence type="ECO:0000313" key="4">
    <source>
        <dbReference type="EMBL" id="MBB4641416.1"/>
    </source>
</evidence>
<evidence type="ECO:0000256" key="1">
    <source>
        <dbReference type="ARBA" id="ARBA00006484"/>
    </source>
</evidence>
<dbReference type="PRINTS" id="PR00080">
    <property type="entry name" value="SDRFAMILY"/>
</dbReference>
<name>A0A840HVA5_9SPHN</name>
<sequence length="282" mass="29654">MTTQRLVGEVAFITGGGRGLGQAITEALSDAGAAVAVAARSQGEIVKVATDLRGRGGSAIEVTCDVTDAASVEAAFSRAEQELGPISILVNNAGVQGPIGPIGHVDVADWWSAQTVHLLGALLSTTRALRSMEAANHGRIINIASQAGTFVAPNASAYAVAKASLIRLTEHIDAEHTRSAIRAFAIQPGTILTDMSNQTLGSPDAREHAAPLVALLESITPEDSATARKKLQDLVVDLASGRFDPLSGRYLERRIGNVNRWGFPWREICDSFSLEVDHGQST</sequence>
<evidence type="ECO:0000313" key="5">
    <source>
        <dbReference type="Proteomes" id="UP000575068"/>
    </source>
</evidence>
<organism evidence="4 5">
    <name type="scientific">Rhizorhapis suberifaciens</name>
    <name type="common">corky root of lettuce</name>
    <dbReference type="NCBI Taxonomy" id="13656"/>
    <lineage>
        <taxon>Bacteria</taxon>
        <taxon>Pseudomonadati</taxon>
        <taxon>Pseudomonadota</taxon>
        <taxon>Alphaproteobacteria</taxon>
        <taxon>Sphingomonadales</taxon>
        <taxon>Sphingomonadaceae</taxon>
        <taxon>Rhizorhapis</taxon>
    </lineage>
</organism>
<dbReference type="EMBL" id="JACHOV010000006">
    <property type="protein sequence ID" value="MBB4641416.1"/>
    <property type="molecule type" value="Genomic_DNA"/>
</dbReference>
<dbReference type="GO" id="GO:0016491">
    <property type="term" value="F:oxidoreductase activity"/>
    <property type="evidence" value="ECO:0007669"/>
    <property type="project" value="UniProtKB-KW"/>
</dbReference>
<dbReference type="InterPro" id="IPR002347">
    <property type="entry name" value="SDR_fam"/>
</dbReference>
<reference evidence="4 5" key="1">
    <citation type="submission" date="2020-08" db="EMBL/GenBank/DDBJ databases">
        <title>Genomic Encyclopedia of Type Strains, Phase IV (KMG-IV): sequencing the most valuable type-strain genomes for metagenomic binning, comparative biology and taxonomic classification.</title>
        <authorList>
            <person name="Goeker M."/>
        </authorList>
    </citation>
    <scope>NUCLEOTIDE SEQUENCE [LARGE SCALE GENOMIC DNA]</scope>
    <source>
        <strain evidence="4 5">DSM 7465</strain>
    </source>
</reference>
<dbReference type="PANTHER" id="PTHR43669">
    <property type="entry name" value="5-KETO-D-GLUCONATE 5-REDUCTASE"/>
    <property type="match status" value="1"/>
</dbReference>
<dbReference type="SUPFAM" id="SSF51735">
    <property type="entry name" value="NAD(P)-binding Rossmann-fold domains"/>
    <property type="match status" value="1"/>
</dbReference>
<dbReference type="CDD" id="cd05233">
    <property type="entry name" value="SDR_c"/>
    <property type="match status" value="1"/>
</dbReference>
<comment type="caution">
    <text evidence="4">The sequence shown here is derived from an EMBL/GenBank/DDBJ whole genome shotgun (WGS) entry which is preliminary data.</text>
</comment>
<accession>A0A840HVA5</accession>
<evidence type="ECO:0000256" key="3">
    <source>
        <dbReference type="RuleBase" id="RU000363"/>
    </source>
</evidence>
<dbReference type="RefSeq" id="WP_184475237.1">
    <property type="nucleotide sequence ID" value="NZ_JACHOV010000006.1"/>
</dbReference>
<keyword evidence="5" id="KW-1185">Reference proteome</keyword>
<protein>
    <submittedName>
        <fullName evidence="4">NAD(P)-dependent dehydrogenase (Short-subunit alcohol dehydrogenase family)</fullName>
    </submittedName>
</protein>
<dbReference type="InterPro" id="IPR036291">
    <property type="entry name" value="NAD(P)-bd_dom_sf"/>
</dbReference>
<dbReference type="AlphaFoldDB" id="A0A840HVA5"/>
<dbReference type="PANTHER" id="PTHR43669:SF3">
    <property type="entry name" value="ALCOHOL DEHYDROGENASE, PUTATIVE (AFU_ORTHOLOGUE AFUA_3G03445)-RELATED"/>
    <property type="match status" value="1"/>
</dbReference>
<proteinExistence type="inferred from homology"/>
<dbReference type="Pfam" id="PF00106">
    <property type="entry name" value="adh_short"/>
    <property type="match status" value="1"/>
</dbReference>
<dbReference type="Proteomes" id="UP000575068">
    <property type="component" value="Unassembled WGS sequence"/>
</dbReference>
<evidence type="ECO:0000256" key="2">
    <source>
        <dbReference type="ARBA" id="ARBA00023002"/>
    </source>
</evidence>
<comment type="similarity">
    <text evidence="1 3">Belongs to the short-chain dehydrogenases/reductases (SDR) family.</text>
</comment>
<dbReference type="PRINTS" id="PR00081">
    <property type="entry name" value="GDHRDH"/>
</dbReference>
<gene>
    <name evidence="4" type="ORF">HNQ99_001725</name>
</gene>
<feature type="non-terminal residue" evidence="4">
    <location>
        <position position="282"/>
    </location>
</feature>
<keyword evidence="2" id="KW-0560">Oxidoreductase</keyword>
<dbReference type="Gene3D" id="3.40.50.720">
    <property type="entry name" value="NAD(P)-binding Rossmann-like Domain"/>
    <property type="match status" value="1"/>
</dbReference>